<dbReference type="AlphaFoldDB" id="A0AAV6U7V3"/>
<protein>
    <recommendedName>
        <fullName evidence="3">Transposase</fullName>
    </recommendedName>
</protein>
<dbReference type="EMBL" id="JAFNEN010000597">
    <property type="protein sequence ID" value="KAG8179908.1"/>
    <property type="molecule type" value="Genomic_DNA"/>
</dbReference>
<evidence type="ECO:0000313" key="2">
    <source>
        <dbReference type="Proteomes" id="UP000827092"/>
    </source>
</evidence>
<sequence>MDTATVAYNLIWSDESRFQLFHADGRWEAPCLAHPSGRDGSSMPSGHSPGQWPISHGCGVHFRGMEWAPLVVLDATLTGQRYLQLLADPSPPFCHVSTP</sequence>
<dbReference type="Proteomes" id="UP000827092">
    <property type="component" value="Unassembled WGS sequence"/>
</dbReference>
<gene>
    <name evidence="1" type="ORF">JTE90_006271</name>
</gene>
<accession>A0AAV6U7V3</accession>
<keyword evidence="2" id="KW-1185">Reference proteome</keyword>
<organism evidence="1 2">
    <name type="scientific">Oedothorax gibbosus</name>
    <dbReference type="NCBI Taxonomy" id="931172"/>
    <lineage>
        <taxon>Eukaryota</taxon>
        <taxon>Metazoa</taxon>
        <taxon>Ecdysozoa</taxon>
        <taxon>Arthropoda</taxon>
        <taxon>Chelicerata</taxon>
        <taxon>Arachnida</taxon>
        <taxon>Araneae</taxon>
        <taxon>Araneomorphae</taxon>
        <taxon>Entelegynae</taxon>
        <taxon>Araneoidea</taxon>
        <taxon>Linyphiidae</taxon>
        <taxon>Erigoninae</taxon>
        <taxon>Oedothorax</taxon>
    </lineage>
</organism>
<evidence type="ECO:0008006" key="3">
    <source>
        <dbReference type="Google" id="ProtNLM"/>
    </source>
</evidence>
<reference evidence="1 2" key="1">
    <citation type="journal article" date="2022" name="Nat. Ecol. Evol.">
        <title>A masculinizing supergene underlies an exaggerated male reproductive morph in a spider.</title>
        <authorList>
            <person name="Hendrickx F."/>
            <person name="De Corte Z."/>
            <person name="Sonet G."/>
            <person name="Van Belleghem S.M."/>
            <person name="Kostlbacher S."/>
            <person name="Vangestel C."/>
        </authorList>
    </citation>
    <scope>NUCLEOTIDE SEQUENCE [LARGE SCALE GENOMIC DNA]</scope>
    <source>
        <strain evidence="1">W744_W776</strain>
    </source>
</reference>
<proteinExistence type="predicted"/>
<evidence type="ECO:0000313" key="1">
    <source>
        <dbReference type="EMBL" id="KAG8179908.1"/>
    </source>
</evidence>
<name>A0AAV6U7V3_9ARAC</name>
<comment type="caution">
    <text evidence="1">The sequence shown here is derived from an EMBL/GenBank/DDBJ whole genome shotgun (WGS) entry which is preliminary data.</text>
</comment>